<gene>
    <name evidence="3" type="ORF">A7985_06135</name>
</gene>
<dbReference type="CDD" id="cd00093">
    <property type="entry name" value="HTH_XRE"/>
    <property type="match status" value="1"/>
</dbReference>
<dbReference type="OrthoDB" id="21915at2"/>
<dbReference type="GO" id="GO:0003677">
    <property type="term" value="F:DNA binding"/>
    <property type="evidence" value="ECO:0007669"/>
    <property type="project" value="InterPro"/>
</dbReference>
<reference evidence="4" key="1">
    <citation type="submission" date="2016-07" db="EMBL/GenBank/DDBJ databases">
        <authorList>
            <person name="Florea S."/>
            <person name="Webb J.S."/>
            <person name="Jaromczyk J."/>
            <person name="Schardl C.L."/>
        </authorList>
    </citation>
    <scope>NUCLEOTIDE SEQUENCE [LARGE SCALE GENOMIC DNA]</scope>
    <source>
        <strain evidence="4">IPB1</strain>
    </source>
</reference>
<dbReference type="AlphaFoldDB" id="A0A1C0TXL5"/>
<feature type="transmembrane region" description="Helical" evidence="1">
    <location>
        <begin position="105"/>
        <end position="133"/>
    </location>
</feature>
<evidence type="ECO:0000256" key="1">
    <source>
        <dbReference type="SAM" id="Phobius"/>
    </source>
</evidence>
<dbReference type="Gene3D" id="1.10.260.40">
    <property type="entry name" value="lambda repressor-like DNA-binding domains"/>
    <property type="match status" value="1"/>
</dbReference>
<comment type="caution">
    <text evidence="3">The sequence shown here is derived from an EMBL/GenBank/DDBJ whole genome shotgun (WGS) entry which is preliminary data.</text>
</comment>
<evidence type="ECO:0000313" key="4">
    <source>
        <dbReference type="Proteomes" id="UP000093366"/>
    </source>
</evidence>
<dbReference type="EMBL" id="MAUJ01000001">
    <property type="protein sequence ID" value="OCQ24063.1"/>
    <property type="molecule type" value="Genomic_DNA"/>
</dbReference>
<keyword evidence="1" id="KW-0472">Membrane</keyword>
<name>A0A1C0TXL5_9GAMM</name>
<dbReference type="InterPro" id="IPR010982">
    <property type="entry name" value="Lambda_DNA-bd_dom_sf"/>
</dbReference>
<evidence type="ECO:0000259" key="2">
    <source>
        <dbReference type="PROSITE" id="PS50943"/>
    </source>
</evidence>
<dbReference type="SMART" id="SM00530">
    <property type="entry name" value="HTH_XRE"/>
    <property type="match status" value="1"/>
</dbReference>
<dbReference type="Proteomes" id="UP000093366">
    <property type="component" value="Unassembled WGS sequence"/>
</dbReference>
<organism evidence="3 4">
    <name type="scientific">Pseudoalteromonas luteoviolacea</name>
    <dbReference type="NCBI Taxonomy" id="43657"/>
    <lineage>
        <taxon>Bacteria</taxon>
        <taxon>Pseudomonadati</taxon>
        <taxon>Pseudomonadota</taxon>
        <taxon>Gammaproteobacteria</taxon>
        <taxon>Alteromonadales</taxon>
        <taxon>Pseudoalteromonadaceae</taxon>
        <taxon>Pseudoalteromonas</taxon>
    </lineage>
</organism>
<protein>
    <submittedName>
        <fullName evidence="3">Transcriptional regulator</fullName>
    </submittedName>
</protein>
<keyword evidence="1" id="KW-0812">Transmembrane</keyword>
<evidence type="ECO:0000313" key="3">
    <source>
        <dbReference type="EMBL" id="OCQ24063.1"/>
    </source>
</evidence>
<keyword evidence="1" id="KW-1133">Transmembrane helix</keyword>
<feature type="domain" description="HTH cro/C1-type" evidence="2">
    <location>
        <begin position="3"/>
        <end position="56"/>
    </location>
</feature>
<dbReference type="InterPro" id="IPR001387">
    <property type="entry name" value="Cro/C1-type_HTH"/>
</dbReference>
<dbReference type="SUPFAM" id="SSF47413">
    <property type="entry name" value="lambda repressor-like DNA-binding domains"/>
    <property type="match status" value="1"/>
</dbReference>
<dbReference type="PROSITE" id="PS50943">
    <property type="entry name" value="HTH_CROC1"/>
    <property type="match status" value="1"/>
</dbReference>
<dbReference type="Pfam" id="PF01381">
    <property type="entry name" value="HTH_3"/>
    <property type="match status" value="1"/>
</dbReference>
<accession>A0A1C0TXL5</accession>
<sequence length="155" mass="17499">MVLKQLRLSRGLTQDQLAHMSGLSVRTIQRIESGANASLESQKCIAAALEISIDALFDAEIKIDRYSDNWKNLPVLLKICFAFNYLQIRPSRATATRVEIQCHMFGLTFCLLGLYSEAALVGGLILLFTAYLYTALKWQGDKYDIWFETEDDSVP</sequence>
<proteinExistence type="predicted"/>
<dbReference type="RefSeq" id="WP_065790046.1">
    <property type="nucleotide sequence ID" value="NZ_MAUJ01000001.1"/>
</dbReference>